<dbReference type="SUPFAM" id="SSF103473">
    <property type="entry name" value="MFS general substrate transporter"/>
    <property type="match status" value="1"/>
</dbReference>
<evidence type="ECO:0000256" key="3">
    <source>
        <dbReference type="ARBA" id="ARBA00022692"/>
    </source>
</evidence>
<feature type="transmembrane region" description="Helical" evidence="7">
    <location>
        <begin position="309"/>
        <end position="327"/>
    </location>
</feature>
<evidence type="ECO:0000313" key="8">
    <source>
        <dbReference type="EMBL" id="ATQ40946.1"/>
    </source>
</evidence>
<feature type="transmembrane region" description="Helical" evidence="7">
    <location>
        <begin position="64"/>
        <end position="83"/>
    </location>
</feature>
<evidence type="ECO:0000256" key="4">
    <source>
        <dbReference type="ARBA" id="ARBA00022989"/>
    </source>
</evidence>
<feature type="transmembrane region" description="Helical" evidence="7">
    <location>
        <begin position="190"/>
        <end position="212"/>
    </location>
</feature>
<dbReference type="InterPro" id="IPR036259">
    <property type="entry name" value="MFS_trans_sf"/>
</dbReference>
<feature type="transmembrane region" description="Helical" evidence="7">
    <location>
        <begin position="411"/>
        <end position="429"/>
    </location>
</feature>
<dbReference type="Pfam" id="PF11700">
    <property type="entry name" value="ATG22"/>
    <property type="match status" value="1"/>
</dbReference>
<feature type="transmembrane region" description="Helical" evidence="7">
    <location>
        <begin position="478"/>
        <end position="497"/>
    </location>
</feature>
<evidence type="ECO:0000256" key="1">
    <source>
        <dbReference type="ARBA" id="ARBA00004127"/>
    </source>
</evidence>
<keyword evidence="3 7" id="KW-0812">Transmembrane</keyword>
<feature type="transmembrane region" description="Helical" evidence="7">
    <location>
        <begin position="123"/>
        <end position="141"/>
    </location>
</feature>
<feature type="transmembrane region" description="Helical" evidence="7">
    <location>
        <begin position="89"/>
        <end position="111"/>
    </location>
</feature>
<feature type="transmembrane region" description="Helical" evidence="7">
    <location>
        <begin position="450"/>
        <end position="472"/>
    </location>
</feature>
<comment type="subcellular location">
    <subcellularLocation>
        <location evidence="1">Endomembrane system</location>
        <topology evidence="1">Multi-pass membrane protein</topology>
    </subcellularLocation>
</comment>
<dbReference type="GO" id="GO:0012505">
    <property type="term" value="C:endomembrane system"/>
    <property type="evidence" value="ECO:0007669"/>
    <property type="project" value="UniProtKB-SubCell"/>
</dbReference>
<dbReference type="OrthoDB" id="9768783at2"/>
<dbReference type="EMBL" id="CP024201">
    <property type="protein sequence ID" value="ATQ40946.1"/>
    <property type="molecule type" value="Genomic_DNA"/>
</dbReference>
<keyword evidence="5 7" id="KW-0472">Membrane</keyword>
<evidence type="ECO:0000256" key="6">
    <source>
        <dbReference type="SAM" id="MobiDB-lite"/>
    </source>
</evidence>
<evidence type="ECO:0000256" key="5">
    <source>
        <dbReference type="ARBA" id="ARBA00023136"/>
    </source>
</evidence>
<dbReference type="InterPro" id="IPR024671">
    <property type="entry name" value="Atg22-like"/>
</dbReference>
<dbReference type="PANTHER" id="PTHR23519">
    <property type="entry name" value="AUTOPHAGY-RELATED PROTEIN 22"/>
    <property type="match status" value="1"/>
</dbReference>
<dbReference type="KEGG" id="cmb:CSW64_00245"/>
<proteinExistence type="predicted"/>
<name>A0A2D2ASH9_9CAUL</name>
<evidence type="ECO:0000313" key="9">
    <source>
        <dbReference type="Proteomes" id="UP000228945"/>
    </source>
</evidence>
<dbReference type="PANTHER" id="PTHR23519:SF1">
    <property type="entry name" value="AUTOPHAGY-RELATED PROTEIN 22"/>
    <property type="match status" value="1"/>
</dbReference>
<feature type="transmembrane region" description="Helical" evidence="7">
    <location>
        <begin position="242"/>
        <end position="261"/>
    </location>
</feature>
<protein>
    <submittedName>
        <fullName evidence="8">MFS transporter</fullName>
    </submittedName>
</protein>
<sequence length="505" mass="53453">MEQPRSAPADVSPFASSLGDPLPGSLEPAAEAGADPAGYGRAGFHNMPRGAWAWSLFQGGRDPYVILITIYIFAPYFTTAVVGDPVKGQAMIAMVSTLNSLFIALTAPFLGAAIDRYGARKPLMLGIVAAMAPMIWALWFAKPGGEGLPIVATLWLFGLIGVLFAYCEVVHNAMLMDAAGPRHAPQASGLALSAGNFFSVITLTVCLLAFALPGNPATAGWPLVPDKPLFGLDPAQAEPSRIVAPIAASLLLLLSIPLFLFTPDAPRTGLRFVTALKQGVAYLTETVRTLTTEKDAAIYLGARMLFNDGMTALLIFGGIYAAGVMHWGVLELLAYGILLSIFAVIGGFFAATLDNWVGPRNAVRVEIAGALVCLGAQLGMAHDRILFFWAHDPATHAPLWNGPIFKTLPELIYLVIGFGVAIFVTAQYASSRTLLTRLVPPRKLPAFFGLYALSGTVTVWVGSLLVGVFTAITHSQRGGFIPIAGLLLLGLIGMFFVKGGGRRTA</sequence>
<evidence type="ECO:0000256" key="2">
    <source>
        <dbReference type="ARBA" id="ARBA00022448"/>
    </source>
</evidence>
<keyword evidence="2" id="KW-0813">Transport</keyword>
<dbReference type="Proteomes" id="UP000228945">
    <property type="component" value="Chromosome"/>
</dbReference>
<feature type="transmembrane region" description="Helical" evidence="7">
    <location>
        <begin position="365"/>
        <end position="391"/>
    </location>
</feature>
<dbReference type="InterPro" id="IPR050495">
    <property type="entry name" value="ATG22/LtaA_families"/>
</dbReference>
<evidence type="ECO:0000256" key="7">
    <source>
        <dbReference type="SAM" id="Phobius"/>
    </source>
</evidence>
<feature type="region of interest" description="Disordered" evidence="6">
    <location>
        <begin position="1"/>
        <end position="27"/>
    </location>
</feature>
<dbReference type="Gene3D" id="1.20.1250.20">
    <property type="entry name" value="MFS general substrate transporter like domains"/>
    <property type="match status" value="2"/>
</dbReference>
<organism evidence="8 9">
    <name type="scientific">Caulobacter mirabilis</name>
    <dbReference type="NCBI Taxonomy" id="69666"/>
    <lineage>
        <taxon>Bacteria</taxon>
        <taxon>Pseudomonadati</taxon>
        <taxon>Pseudomonadota</taxon>
        <taxon>Alphaproteobacteria</taxon>
        <taxon>Caulobacterales</taxon>
        <taxon>Caulobacteraceae</taxon>
        <taxon>Caulobacter</taxon>
    </lineage>
</organism>
<feature type="transmembrane region" description="Helical" evidence="7">
    <location>
        <begin position="147"/>
        <end position="169"/>
    </location>
</feature>
<keyword evidence="9" id="KW-1185">Reference proteome</keyword>
<keyword evidence="4 7" id="KW-1133">Transmembrane helix</keyword>
<dbReference type="AlphaFoldDB" id="A0A2D2ASH9"/>
<feature type="transmembrane region" description="Helical" evidence="7">
    <location>
        <begin position="333"/>
        <end position="353"/>
    </location>
</feature>
<reference evidence="8 9" key="1">
    <citation type="submission" date="2017-10" db="EMBL/GenBank/DDBJ databases">
        <title>Genome sequence of Caulobacter mirabilis FWC38.</title>
        <authorList>
            <person name="Fiebig A."/>
            <person name="Crosson S."/>
        </authorList>
    </citation>
    <scope>NUCLEOTIDE SEQUENCE [LARGE SCALE GENOMIC DNA]</scope>
    <source>
        <strain evidence="8 9">FWC 38</strain>
    </source>
</reference>
<accession>A0A2D2ASH9</accession>
<gene>
    <name evidence="8" type="ORF">CSW64_00245</name>
</gene>